<feature type="domain" description="DUF7730" evidence="1">
    <location>
        <begin position="1"/>
        <end position="108"/>
    </location>
</feature>
<reference evidence="2 3" key="1">
    <citation type="submission" date="2018-02" db="EMBL/GenBank/DDBJ databases">
        <title>Draft genome sequences of Elsinoe sp., causing black scab on jojoba.</title>
        <authorList>
            <person name="Stodart B."/>
            <person name="Jeffress S."/>
            <person name="Ash G."/>
            <person name="Arun Chinnappa K."/>
        </authorList>
    </citation>
    <scope>NUCLEOTIDE SEQUENCE [LARGE SCALE GENOMIC DNA]</scope>
    <source>
        <strain evidence="2 3">Hillstone_2</strain>
    </source>
</reference>
<evidence type="ECO:0000259" key="1">
    <source>
        <dbReference type="Pfam" id="PF24864"/>
    </source>
</evidence>
<gene>
    <name evidence="2" type="ORF">C1H76_3617</name>
</gene>
<dbReference type="InterPro" id="IPR056632">
    <property type="entry name" value="DUF7730"/>
</dbReference>
<proteinExistence type="predicted"/>
<dbReference type="AlphaFoldDB" id="A0A4U7B032"/>
<evidence type="ECO:0000313" key="2">
    <source>
        <dbReference type="EMBL" id="TKX24049.1"/>
    </source>
</evidence>
<dbReference type="Proteomes" id="UP000308133">
    <property type="component" value="Unassembled WGS sequence"/>
</dbReference>
<organism evidence="2 3">
    <name type="scientific">Elsinoe australis</name>
    <dbReference type="NCBI Taxonomy" id="40998"/>
    <lineage>
        <taxon>Eukaryota</taxon>
        <taxon>Fungi</taxon>
        <taxon>Dikarya</taxon>
        <taxon>Ascomycota</taxon>
        <taxon>Pezizomycotina</taxon>
        <taxon>Dothideomycetes</taxon>
        <taxon>Dothideomycetidae</taxon>
        <taxon>Myriangiales</taxon>
        <taxon>Elsinoaceae</taxon>
        <taxon>Elsinoe</taxon>
    </lineage>
</organism>
<protein>
    <recommendedName>
        <fullName evidence="1">DUF7730 domain-containing protein</fullName>
    </recommendedName>
</protein>
<sequence length="135" mass="15821">MLYQTNRFDFKSFDSIGGLFHCLPRHHIDSIRTVRLFITLVVPPTHGTKLEKPYRDIWLKLSTMKGLRELRVCIALHMQIEHILAHQSAYFDPLKLMPALETFECYIPPDTSTLPRKILDFVPGCRIAGWDVWKR</sequence>
<accession>A0A4U7B032</accession>
<name>A0A4U7B032_9PEZI</name>
<evidence type="ECO:0000313" key="3">
    <source>
        <dbReference type="Proteomes" id="UP000308133"/>
    </source>
</evidence>
<dbReference type="EMBL" id="PTQR01000047">
    <property type="protein sequence ID" value="TKX24049.1"/>
    <property type="molecule type" value="Genomic_DNA"/>
</dbReference>
<comment type="caution">
    <text evidence="2">The sequence shown here is derived from an EMBL/GenBank/DDBJ whole genome shotgun (WGS) entry which is preliminary data.</text>
</comment>
<dbReference type="Pfam" id="PF24864">
    <property type="entry name" value="DUF7730"/>
    <property type="match status" value="1"/>
</dbReference>